<comment type="subcellular location">
    <subcellularLocation>
        <location evidence="2">Cytoplasmic vesicle</location>
        <location evidence="2">Phagosome membrane</location>
    </subcellularLocation>
    <subcellularLocation>
        <location evidence="1">Early endosome membrane</location>
    </subcellularLocation>
</comment>
<accession>A0A0B1T4N1</accession>
<dbReference type="OrthoDB" id="7862313at2759"/>
<evidence type="ECO:0000256" key="3">
    <source>
        <dbReference type="ARBA" id="ARBA00022753"/>
    </source>
</evidence>
<dbReference type="AlphaFoldDB" id="A0A0B1T4N1"/>
<dbReference type="Pfam" id="PF00620">
    <property type="entry name" value="RhoGAP"/>
    <property type="match status" value="1"/>
</dbReference>
<dbReference type="InterPro" id="IPR046985">
    <property type="entry name" value="IP5"/>
</dbReference>
<feature type="domain" description="Rho-GAP" evidence="6">
    <location>
        <begin position="526"/>
        <end position="688"/>
    </location>
</feature>
<dbReference type="GO" id="GO:0046856">
    <property type="term" value="P:phosphatidylinositol dephosphorylation"/>
    <property type="evidence" value="ECO:0007669"/>
    <property type="project" value="InterPro"/>
</dbReference>
<dbReference type="GO" id="GO:0031901">
    <property type="term" value="C:early endosome membrane"/>
    <property type="evidence" value="ECO:0007669"/>
    <property type="project" value="UniProtKB-SubCell"/>
</dbReference>
<dbReference type="Pfam" id="PF21310">
    <property type="entry name" value="OCRL-like_ASH"/>
    <property type="match status" value="1"/>
</dbReference>
<keyword evidence="4" id="KW-0968">Cytoplasmic vesicle</keyword>
<evidence type="ECO:0000256" key="4">
    <source>
        <dbReference type="ARBA" id="ARBA00023329"/>
    </source>
</evidence>
<proteinExistence type="predicted"/>
<dbReference type="SUPFAM" id="SSF48350">
    <property type="entry name" value="GTPase activation domain, GAP"/>
    <property type="match status" value="1"/>
</dbReference>
<evidence type="ECO:0000256" key="1">
    <source>
        <dbReference type="ARBA" id="ARBA00004146"/>
    </source>
</evidence>
<keyword evidence="3" id="KW-0967">Endosome</keyword>
<dbReference type="PANTHER" id="PTHR11200">
    <property type="entry name" value="INOSITOL 5-PHOSPHATASE"/>
    <property type="match status" value="1"/>
</dbReference>
<dbReference type="Gene3D" id="2.60.40.10">
    <property type="entry name" value="Immunoglobulins"/>
    <property type="match status" value="1"/>
</dbReference>
<evidence type="ECO:0000313" key="8">
    <source>
        <dbReference type="Proteomes" id="UP000053660"/>
    </source>
</evidence>
<dbReference type="GO" id="GO:0007165">
    <property type="term" value="P:signal transduction"/>
    <property type="evidence" value="ECO:0007669"/>
    <property type="project" value="InterPro"/>
</dbReference>
<evidence type="ECO:0000259" key="5">
    <source>
        <dbReference type="SMART" id="SM00128"/>
    </source>
</evidence>
<name>A0A0B1T4N1_OESDE</name>
<keyword evidence="8" id="KW-1185">Reference proteome</keyword>
<organism evidence="7 8">
    <name type="scientific">Oesophagostomum dentatum</name>
    <name type="common">Nodular worm</name>
    <dbReference type="NCBI Taxonomy" id="61180"/>
    <lineage>
        <taxon>Eukaryota</taxon>
        <taxon>Metazoa</taxon>
        <taxon>Ecdysozoa</taxon>
        <taxon>Nematoda</taxon>
        <taxon>Chromadorea</taxon>
        <taxon>Rhabditida</taxon>
        <taxon>Rhabditina</taxon>
        <taxon>Rhabditomorpha</taxon>
        <taxon>Strongyloidea</taxon>
        <taxon>Strongylidae</taxon>
        <taxon>Oesophagostomum</taxon>
    </lineage>
</organism>
<protein>
    <submittedName>
        <fullName evidence="7">RhoGAP domain protein</fullName>
    </submittedName>
</protein>
<dbReference type="SUPFAM" id="SSF56219">
    <property type="entry name" value="DNase I-like"/>
    <property type="match status" value="1"/>
</dbReference>
<dbReference type="Proteomes" id="UP000053660">
    <property type="component" value="Unassembled WGS sequence"/>
</dbReference>
<dbReference type="InterPro" id="IPR013783">
    <property type="entry name" value="Ig-like_fold"/>
</dbReference>
<dbReference type="Gene3D" id="1.10.555.10">
    <property type="entry name" value="Rho GTPase activation protein"/>
    <property type="match status" value="1"/>
</dbReference>
<dbReference type="InterPro" id="IPR000198">
    <property type="entry name" value="RhoGAP_dom"/>
</dbReference>
<feature type="domain" description="Inositol polyphosphate-related phosphatase" evidence="5">
    <location>
        <begin position="36"/>
        <end position="354"/>
    </location>
</feature>
<sequence length="695" mass="78658">MTFYTGAGRRGGYVPGRDPMVDEVMRGWQQRYCKFSDISICVTSFNVNGKSPPNVLKGWFPDGSVCDFYAKFDVRLQEMDLSVGTYLIDNPKKMEEWMECILTSLPGGEKNYKVISSMRLVGIFVALFQSCNSTVKVSKISPAYIATGISMLVNKLGNKISSMRLVGIFVALFQSCNSTVKVSKISPAYIATGISMLVNKLGNKGGTAISLRFNDTLVCFVNCHLAAGTGELERRNQDFSYVDKVRQIASCSEFPVLFKYDQLREQQSIGQVFVGFQEPEILPFRPTYKYDTGTSIWDTSEKARVPAWCDRILWWTRDPDTRLKLQHFESIEHISISDHKPVRASFALTVRSIDQAKADKLYDEAIREADRRANELLPQVSLSMTEIDFGEVHFLEPVTRLITIKNTGKSTVRFKFIVRPERGICAKWLQITPPHYVIPVGQSTQISLTVVIDKEISWELKDSKLQDILVMNLEHGRDYFVPVIAQYYPRCFGVSLEHLMERKLEPQENLIDFGDGPEQEVEFCPPNIPREVYKLVCALQRLGSESLDLNDIVDNSTFIRVRNALENDFPKDLTQLRVSALALYSALLRLFETLKDPLIPFSVQRELRVACSDPTALWKIISTLPPVNAATIEFLTDYLRELISQVPEAIDQLIPWADVLFRGGALLTTVPHLEPRVVALRSLCAYKKDVVLFSG</sequence>
<reference evidence="7 8" key="1">
    <citation type="submission" date="2014-03" db="EMBL/GenBank/DDBJ databases">
        <title>Draft genome of the hookworm Oesophagostomum dentatum.</title>
        <authorList>
            <person name="Mitreva M."/>
        </authorList>
    </citation>
    <scope>NUCLEOTIDE SEQUENCE [LARGE SCALE GENOMIC DNA]</scope>
    <source>
        <strain evidence="7 8">OD-Hann</strain>
    </source>
</reference>
<dbReference type="InterPro" id="IPR008936">
    <property type="entry name" value="Rho_GTPase_activation_prot"/>
</dbReference>
<dbReference type="SMART" id="SM00324">
    <property type="entry name" value="RhoGAP"/>
    <property type="match status" value="1"/>
</dbReference>
<dbReference type="GO" id="GO:0004439">
    <property type="term" value="F:phosphatidylinositol-4,5-bisphosphate 5-phosphatase activity"/>
    <property type="evidence" value="ECO:0007669"/>
    <property type="project" value="TreeGrafter"/>
</dbReference>
<dbReference type="Pfam" id="PF22669">
    <property type="entry name" value="Exo_endo_phos2"/>
    <property type="match status" value="2"/>
</dbReference>
<dbReference type="InterPro" id="IPR000300">
    <property type="entry name" value="IPPc"/>
</dbReference>
<dbReference type="SMART" id="SM00128">
    <property type="entry name" value="IPPc"/>
    <property type="match status" value="1"/>
</dbReference>
<evidence type="ECO:0000256" key="2">
    <source>
        <dbReference type="ARBA" id="ARBA00004580"/>
    </source>
</evidence>
<dbReference type="PANTHER" id="PTHR11200:SF300">
    <property type="entry name" value="TYPE II INOSITOL 1,4,5-TRISPHOSPHATE 5-PHOSPHATASE"/>
    <property type="match status" value="1"/>
</dbReference>
<dbReference type="EMBL" id="KN551301">
    <property type="protein sequence ID" value="KHJ92533.1"/>
    <property type="molecule type" value="Genomic_DNA"/>
</dbReference>
<dbReference type="InterPro" id="IPR048869">
    <property type="entry name" value="OCRL-1_2_ASH"/>
</dbReference>
<evidence type="ECO:0000259" key="6">
    <source>
        <dbReference type="SMART" id="SM00324"/>
    </source>
</evidence>
<evidence type="ECO:0000313" key="7">
    <source>
        <dbReference type="EMBL" id="KHJ92533.1"/>
    </source>
</evidence>
<dbReference type="Gene3D" id="3.60.10.10">
    <property type="entry name" value="Endonuclease/exonuclease/phosphatase"/>
    <property type="match status" value="3"/>
</dbReference>
<gene>
    <name evidence="7" type="ORF">OESDEN_07577</name>
</gene>
<dbReference type="GO" id="GO:0030670">
    <property type="term" value="C:phagocytic vesicle membrane"/>
    <property type="evidence" value="ECO:0007669"/>
    <property type="project" value="UniProtKB-SubCell"/>
</dbReference>
<dbReference type="InterPro" id="IPR036691">
    <property type="entry name" value="Endo/exonu/phosph_ase_sf"/>
</dbReference>